<evidence type="ECO:0000313" key="3">
    <source>
        <dbReference type="Proteomes" id="UP000233276"/>
    </source>
</evidence>
<dbReference type="InterPro" id="IPR052186">
    <property type="entry name" value="Hydantoin_racemase-like"/>
</dbReference>
<dbReference type="GO" id="GO:0047661">
    <property type="term" value="F:amino-acid racemase activity"/>
    <property type="evidence" value="ECO:0007669"/>
    <property type="project" value="InterPro"/>
</dbReference>
<organism evidence="2 3">
    <name type="scientific">Microbacterium hominis</name>
    <dbReference type="NCBI Taxonomy" id="162426"/>
    <lineage>
        <taxon>Bacteria</taxon>
        <taxon>Bacillati</taxon>
        <taxon>Actinomycetota</taxon>
        <taxon>Actinomycetes</taxon>
        <taxon>Micrococcales</taxon>
        <taxon>Microbacteriaceae</taxon>
        <taxon>Microbacterium</taxon>
    </lineage>
</organism>
<accession>A0A2K9DB06</accession>
<dbReference type="PANTHER" id="PTHR28047:SF5">
    <property type="entry name" value="PROTEIN DCG1"/>
    <property type="match status" value="1"/>
</dbReference>
<dbReference type="InterPro" id="IPR015942">
    <property type="entry name" value="Asp/Glu/hydantoin_racemase"/>
</dbReference>
<comment type="similarity">
    <text evidence="1">Belongs to the HyuE racemase family.</text>
</comment>
<evidence type="ECO:0008006" key="4">
    <source>
        <dbReference type="Google" id="ProtNLM"/>
    </source>
</evidence>
<evidence type="ECO:0000256" key="1">
    <source>
        <dbReference type="ARBA" id="ARBA00038414"/>
    </source>
</evidence>
<dbReference type="EMBL" id="CP025299">
    <property type="protein sequence ID" value="AUG30790.1"/>
    <property type="molecule type" value="Genomic_DNA"/>
</dbReference>
<dbReference type="AlphaFoldDB" id="A0A2K9DB06"/>
<evidence type="ECO:0000313" key="2">
    <source>
        <dbReference type="EMBL" id="AUG30790.1"/>
    </source>
</evidence>
<dbReference type="PANTHER" id="PTHR28047">
    <property type="entry name" value="PROTEIN DCG1"/>
    <property type="match status" value="1"/>
</dbReference>
<reference evidence="2 3" key="1">
    <citation type="submission" date="2017-12" db="EMBL/GenBank/DDBJ databases">
        <title>Isolation and characterization of estrogens degradatiion strain Microbacterium hominis SJTG1.</title>
        <authorList>
            <person name="Xiong W."/>
            <person name="Yin C."/>
            <person name="Zheng D."/>
            <person name="Liang R."/>
        </authorList>
    </citation>
    <scope>NUCLEOTIDE SEQUENCE [LARGE SCALE GENOMIC DNA]</scope>
    <source>
        <strain evidence="2 3">SJTG1</strain>
    </source>
</reference>
<proteinExistence type="inferred from homology"/>
<dbReference type="Pfam" id="PF01177">
    <property type="entry name" value="Asp_Glu_race"/>
    <property type="match status" value="1"/>
</dbReference>
<name>A0A2K9DB06_9MICO</name>
<protein>
    <recommendedName>
        <fullName evidence="4">Hydantoin racemase</fullName>
    </recommendedName>
</protein>
<dbReference type="RefSeq" id="WP_061781954.1">
    <property type="nucleotide sequence ID" value="NZ_CP025299.1"/>
</dbReference>
<sequence>MRSVVWLEATVGDPALGGLWDFLGERIARLAAGRVRTRLVHAGADAGGIRTPANRLLSDAVLLARAATLEEAGDADAFVIGCWGAPTAVVRAAVTVPVTGLAEASVRAMGSLARRAAVVTVADSLVPVFADEIRGLGGAGVFAAPPVRAYRPESTHLDVLRAVDDPTDLIERFDASARVAVDEGADAVVVGCGYLGAIFDAHGYRAVSTAADVPVIDPNRLALEHVLQLCHLADAGIRPTDRGYPSAAGARRAALLHTSRRLVPDAAASTSQEGTPA</sequence>
<dbReference type="Gene3D" id="3.40.50.12500">
    <property type="match status" value="1"/>
</dbReference>
<dbReference type="KEGG" id="mhos:CXR34_15825"/>
<dbReference type="InterPro" id="IPR053714">
    <property type="entry name" value="Iso_Racemase_Enz_sf"/>
</dbReference>
<gene>
    <name evidence="2" type="ORF">CXR34_15825</name>
</gene>
<dbReference type="Proteomes" id="UP000233276">
    <property type="component" value="Chromosome"/>
</dbReference>